<organism evidence="3 4">
    <name type="scientific">Eiseniibacteriota bacterium</name>
    <dbReference type="NCBI Taxonomy" id="2212470"/>
    <lineage>
        <taxon>Bacteria</taxon>
        <taxon>Candidatus Eiseniibacteriota</taxon>
    </lineage>
</organism>
<dbReference type="SUPFAM" id="SSF52980">
    <property type="entry name" value="Restriction endonuclease-like"/>
    <property type="match status" value="1"/>
</dbReference>
<dbReference type="AlphaFoldDB" id="A0A538TML0"/>
<sequence>MAVAGARGRAGEALAAAFLELRGFCLVERNLRLAGVEIDLLAREGDTQVLVEVKLRSRTDYGTATDAVDRGKRMRLLKAARALEQAGARRVRVDVVAVEMGTEGAVVRHYRNAVLDSGGIGP</sequence>
<dbReference type="InterPro" id="IPR011335">
    <property type="entry name" value="Restrct_endonuc-II-like"/>
</dbReference>
<evidence type="ECO:0000313" key="4">
    <source>
        <dbReference type="Proteomes" id="UP000316609"/>
    </source>
</evidence>
<gene>
    <name evidence="3" type="ORF">E6K78_08620</name>
</gene>
<dbReference type="GO" id="GO:0003676">
    <property type="term" value="F:nucleic acid binding"/>
    <property type="evidence" value="ECO:0007669"/>
    <property type="project" value="InterPro"/>
</dbReference>
<comment type="caution">
    <text evidence="3">The sequence shown here is derived from an EMBL/GenBank/DDBJ whole genome shotgun (WGS) entry which is preliminary data.</text>
</comment>
<evidence type="ECO:0000256" key="2">
    <source>
        <dbReference type="HAMAP-Rule" id="MF_00048"/>
    </source>
</evidence>
<protein>
    <recommendedName>
        <fullName evidence="2">UPF0102 protein E6K78_08620</fullName>
    </recommendedName>
</protein>
<dbReference type="EMBL" id="VBOY01000079">
    <property type="protein sequence ID" value="TMQ64859.1"/>
    <property type="molecule type" value="Genomic_DNA"/>
</dbReference>
<dbReference type="Pfam" id="PF02021">
    <property type="entry name" value="UPF0102"/>
    <property type="match status" value="1"/>
</dbReference>
<evidence type="ECO:0000256" key="1">
    <source>
        <dbReference type="ARBA" id="ARBA00006738"/>
    </source>
</evidence>
<proteinExistence type="inferred from homology"/>
<reference evidence="3 4" key="1">
    <citation type="journal article" date="2019" name="Nat. Microbiol.">
        <title>Mediterranean grassland soil C-N compound turnover is dependent on rainfall and depth, and is mediated by genomically divergent microorganisms.</title>
        <authorList>
            <person name="Diamond S."/>
            <person name="Andeer P.F."/>
            <person name="Li Z."/>
            <person name="Crits-Christoph A."/>
            <person name="Burstein D."/>
            <person name="Anantharaman K."/>
            <person name="Lane K.R."/>
            <person name="Thomas B.C."/>
            <person name="Pan C."/>
            <person name="Northen T.R."/>
            <person name="Banfield J.F."/>
        </authorList>
    </citation>
    <scope>NUCLEOTIDE SEQUENCE [LARGE SCALE GENOMIC DNA]</scope>
    <source>
        <strain evidence="3">WS_8</strain>
    </source>
</reference>
<dbReference type="InterPro" id="IPR003509">
    <property type="entry name" value="UPF0102_YraN-like"/>
</dbReference>
<comment type="similarity">
    <text evidence="1 2">Belongs to the UPF0102 family.</text>
</comment>
<dbReference type="InterPro" id="IPR011856">
    <property type="entry name" value="tRNA_endonuc-like_dom_sf"/>
</dbReference>
<dbReference type="HAMAP" id="MF_00048">
    <property type="entry name" value="UPF0102"/>
    <property type="match status" value="1"/>
</dbReference>
<dbReference type="PANTHER" id="PTHR34039">
    <property type="entry name" value="UPF0102 PROTEIN YRAN"/>
    <property type="match status" value="1"/>
</dbReference>
<dbReference type="Proteomes" id="UP000316609">
    <property type="component" value="Unassembled WGS sequence"/>
</dbReference>
<dbReference type="PANTHER" id="PTHR34039:SF1">
    <property type="entry name" value="UPF0102 PROTEIN YRAN"/>
    <property type="match status" value="1"/>
</dbReference>
<evidence type="ECO:0000313" key="3">
    <source>
        <dbReference type="EMBL" id="TMQ64859.1"/>
    </source>
</evidence>
<accession>A0A538TML0</accession>
<name>A0A538TML0_UNCEI</name>
<dbReference type="Gene3D" id="3.40.1350.10">
    <property type="match status" value="1"/>
</dbReference>